<evidence type="ECO:0000313" key="1">
    <source>
        <dbReference type="EMBL" id="PMP64529.1"/>
    </source>
</evidence>
<organism evidence="1 2">
    <name type="scientific">Caldimicrobium thiodismutans</name>
    <dbReference type="NCBI Taxonomy" id="1653476"/>
    <lineage>
        <taxon>Bacteria</taxon>
        <taxon>Pseudomonadati</taxon>
        <taxon>Thermodesulfobacteriota</taxon>
        <taxon>Thermodesulfobacteria</taxon>
        <taxon>Thermodesulfobacteriales</taxon>
        <taxon>Thermodesulfobacteriaceae</taxon>
        <taxon>Caldimicrobium</taxon>
    </lineage>
</organism>
<name>A0A2N7PLI5_9BACT</name>
<dbReference type="EMBL" id="PNIE01000005">
    <property type="protein sequence ID" value="PMP64529.1"/>
    <property type="molecule type" value="Genomic_DNA"/>
</dbReference>
<evidence type="ECO:0000313" key="2">
    <source>
        <dbReference type="Proteomes" id="UP000235731"/>
    </source>
</evidence>
<gene>
    <name evidence="1" type="ORF">C0197_00290</name>
</gene>
<comment type="caution">
    <text evidence="1">The sequence shown here is derived from an EMBL/GenBank/DDBJ whole genome shotgun (WGS) entry which is preliminary data.</text>
</comment>
<sequence length="205" mass="24438">MPLKFYQKREISKSLQEKTTYQRLGEILHFLIEHLLYQKIFNPSREELKILITKAISFNQELLSEREYFEEKAYNILSKALKSEAWKFLKDLLSEPSEIYYEIEGFYQKENQGLRPDLLIVKNSVLYLIEIKLHQEDLKEEQINLYLSFLKELYPSNPIKVYLLTLEPFKLTLLQEIKAEGETHTTYGNKGLFHSTQLSIFEKFS</sequence>
<proteinExistence type="predicted"/>
<accession>A0A2N7PLI5</accession>
<reference evidence="1 2" key="1">
    <citation type="submission" date="2018-01" db="EMBL/GenBank/DDBJ databases">
        <title>Metagenomic assembled genomes from two thermal pools in the Uzon Caldera, Kamchatka, Russia.</title>
        <authorList>
            <person name="Wilkins L."/>
            <person name="Ettinger C."/>
        </authorList>
    </citation>
    <scope>NUCLEOTIDE SEQUENCE [LARGE SCALE GENOMIC DNA]</scope>
    <source>
        <strain evidence="1">ZAV-15</strain>
    </source>
</reference>
<protein>
    <recommendedName>
        <fullName evidence="3">PD-(D/E)XK endonuclease-like domain-containing protein</fullName>
    </recommendedName>
</protein>
<evidence type="ECO:0008006" key="3">
    <source>
        <dbReference type="Google" id="ProtNLM"/>
    </source>
</evidence>
<dbReference type="Proteomes" id="UP000235731">
    <property type="component" value="Unassembled WGS sequence"/>
</dbReference>
<dbReference type="AlphaFoldDB" id="A0A2N7PLI5"/>